<evidence type="ECO:0000313" key="12">
    <source>
        <dbReference type="Proteomes" id="UP001231518"/>
    </source>
</evidence>
<evidence type="ECO:0000256" key="7">
    <source>
        <dbReference type="PIRNR" id="PIRNR000862"/>
    </source>
</evidence>
<evidence type="ECO:0000313" key="11">
    <source>
        <dbReference type="EMBL" id="KAJ8713471.1"/>
    </source>
</evidence>
<evidence type="ECO:0000256" key="2">
    <source>
        <dbReference type="ARBA" id="ARBA00022729"/>
    </source>
</evidence>
<dbReference type="Gene3D" id="3.40.50.1820">
    <property type="entry name" value="alpha/beta hydrolase"/>
    <property type="match status" value="1"/>
</dbReference>
<organism evidence="11 12">
    <name type="scientific">Mythimna separata</name>
    <name type="common">Oriental armyworm</name>
    <name type="synonym">Pseudaletia separata</name>
    <dbReference type="NCBI Taxonomy" id="271217"/>
    <lineage>
        <taxon>Eukaryota</taxon>
        <taxon>Metazoa</taxon>
        <taxon>Ecdysozoa</taxon>
        <taxon>Arthropoda</taxon>
        <taxon>Hexapoda</taxon>
        <taxon>Insecta</taxon>
        <taxon>Pterygota</taxon>
        <taxon>Neoptera</taxon>
        <taxon>Endopterygota</taxon>
        <taxon>Lepidoptera</taxon>
        <taxon>Glossata</taxon>
        <taxon>Ditrysia</taxon>
        <taxon>Noctuoidea</taxon>
        <taxon>Noctuidae</taxon>
        <taxon>Noctuinae</taxon>
        <taxon>Hadenini</taxon>
        <taxon>Mythimna</taxon>
    </lineage>
</organism>
<keyword evidence="6" id="KW-0325">Glycoprotein</keyword>
<reference evidence="11" key="1">
    <citation type="submission" date="2023-03" db="EMBL/GenBank/DDBJ databases">
        <title>Chromosome-level genomes of two armyworms, Mythimna separata and Mythimna loreyi, provide insights into the biosynthesis and reception of sex pheromones.</title>
        <authorList>
            <person name="Zhao H."/>
        </authorList>
    </citation>
    <scope>NUCLEOTIDE SEQUENCE</scope>
    <source>
        <strain evidence="11">BeijingLab</strain>
        <tissue evidence="11">Pupa</tissue>
    </source>
</reference>
<keyword evidence="2 9" id="KW-0732">Signal</keyword>
<keyword evidence="12" id="KW-1185">Reference proteome</keyword>
<evidence type="ECO:0000256" key="1">
    <source>
        <dbReference type="ARBA" id="ARBA00010701"/>
    </source>
</evidence>
<proteinExistence type="inferred from homology"/>
<evidence type="ECO:0000256" key="6">
    <source>
        <dbReference type="ARBA" id="ARBA00023180"/>
    </source>
</evidence>
<comment type="caution">
    <text evidence="11">The sequence shown here is derived from an EMBL/GenBank/DDBJ whole genome shotgun (WGS) entry which is preliminary data.</text>
</comment>
<dbReference type="InterPro" id="IPR029058">
    <property type="entry name" value="AB_hydrolase_fold"/>
</dbReference>
<dbReference type="EMBL" id="JARGEI010000020">
    <property type="protein sequence ID" value="KAJ8713471.1"/>
    <property type="molecule type" value="Genomic_DNA"/>
</dbReference>
<evidence type="ECO:0000256" key="4">
    <source>
        <dbReference type="ARBA" id="ARBA00022963"/>
    </source>
</evidence>
<evidence type="ECO:0000256" key="8">
    <source>
        <dbReference type="PIRSR" id="PIRSR000862-1"/>
    </source>
</evidence>
<keyword evidence="3 7" id="KW-0378">Hydrolase</keyword>
<feature type="active site" description="Charge relay system" evidence="8">
    <location>
        <position position="397"/>
    </location>
</feature>
<feature type="signal peptide" evidence="9">
    <location>
        <begin position="1"/>
        <end position="19"/>
    </location>
</feature>
<comment type="similarity">
    <text evidence="1 7">Belongs to the AB hydrolase superfamily. Lipase family.</text>
</comment>
<sequence>MLRGHLLVVLATCISLAAARRSPQADSTEKWLKSINTRYSDNVFEDALLDVPDLIRKYRYPVEVHSVTTEDGYILELHRIPHGRDANNVPNQKKPVVFILHGMLTSSADYVLMGPGRGLAYILAEEGFDVWMGNARGNYYSRRHVRLNPDSKLSTAFWRFSWDQIGNMDLPAAIDYALKVSGQERLHYVGHSQGTTSFFVLGSMRPEYNKKIISAHALAPVAYMAHNESPVLQFISPHATRIETLASLIGIGEFMPSNEFTASFGAKYCRDGSAIQPICSALIFVMGGRNEEQHNATMLPVIMGHAPAGISVRQLAHYGQGIAEGYFRRYDQGSRLANFREYGSFTPPPYDLSKITAPVYLHYSDNDHLAHVNDVERLYRELSRPIKRKVPMTTFSHVDFVYGINAKELVYDTVVNIIKDYEGAVLDNNV</sequence>
<gene>
    <name evidence="11" type="ORF">PYW07_013841</name>
</gene>
<keyword evidence="5" id="KW-0443">Lipid metabolism</keyword>
<dbReference type="SUPFAM" id="SSF53474">
    <property type="entry name" value="alpha/beta-Hydrolases"/>
    <property type="match status" value="1"/>
</dbReference>
<dbReference type="InterPro" id="IPR006693">
    <property type="entry name" value="AB_hydrolase_lipase"/>
</dbReference>
<dbReference type="PANTHER" id="PTHR11005">
    <property type="entry name" value="LYSOSOMAL ACID LIPASE-RELATED"/>
    <property type="match status" value="1"/>
</dbReference>
<dbReference type="FunFam" id="3.40.50.1820:FF:000021">
    <property type="entry name" value="Lipase"/>
    <property type="match status" value="1"/>
</dbReference>
<evidence type="ECO:0000256" key="3">
    <source>
        <dbReference type="ARBA" id="ARBA00022801"/>
    </source>
</evidence>
<dbReference type="PIRSF" id="PIRSF000862">
    <property type="entry name" value="Steryl_ester_lip"/>
    <property type="match status" value="1"/>
</dbReference>
<dbReference type="InterPro" id="IPR025483">
    <property type="entry name" value="Lipase_euk"/>
</dbReference>
<accession>A0AAD7YEV9</accession>
<dbReference type="GO" id="GO:0016788">
    <property type="term" value="F:hydrolase activity, acting on ester bonds"/>
    <property type="evidence" value="ECO:0007669"/>
    <property type="project" value="InterPro"/>
</dbReference>
<evidence type="ECO:0000256" key="9">
    <source>
        <dbReference type="SAM" id="SignalP"/>
    </source>
</evidence>
<protein>
    <recommendedName>
        <fullName evidence="7">Lipase</fullName>
    </recommendedName>
</protein>
<feature type="active site" description="Nucleophile" evidence="8">
    <location>
        <position position="192"/>
    </location>
</feature>
<feature type="chain" id="PRO_5042108080" description="Lipase" evidence="9">
    <location>
        <begin position="20"/>
        <end position="430"/>
    </location>
</feature>
<dbReference type="Pfam" id="PF04083">
    <property type="entry name" value="Abhydro_lipase"/>
    <property type="match status" value="1"/>
</dbReference>
<name>A0AAD7YEV9_MYTSE</name>
<keyword evidence="4 7" id="KW-0442">Lipid degradation</keyword>
<feature type="active site" description="Charge relay system" evidence="8">
    <location>
        <position position="367"/>
    </location>
</feature>
<dbReference type="AlphaFoldDB" id="A0AAD7YEV9"/>
<evidence type="ECO:0000259" key="10">
    <source>
        <dbReference type="Pfam" id="PF04083"/>
    </source>
</evidence>
<feature type="domain" description="Partial AB-hydrolase lipase" evidence="10">
    <location>
        <begin position="51"/>
        <end position="113"/>
    </location>
</feature>
<dbReference type="GO" id="GO:0016042">
    <property type="term" value="P:lipid catabolic process"/>
    <property type="evidence" value="ECO:0007669"/>
    <property type="project" value="UniProtKB-KW"/>
</dbReference>
<dbReference type="Proteomes" id="UP001231518">
    <property type="component" value="Chromosome 4"/>
</dbReference>
<evidence type="ECO:0000256" key="5">
    <source>
        <dbReference type="ARBA" id="ARBA00023098"/>
    </source>
</evidence>